<evidence type="ECO:0000256" key="3">
    <source>
        <dbReference type="ARBA" id="ARBA00022741"/>
    </source>
</evidence>
<dbReference type="InterPro" id="IPR015940">
    <property type="entry name" value="UBA"/>
</dbReference>
<dbReference type="SUPFAM" id="SSF46934">
    <property type="entry name" value="UBA-like"/>
    <property type="match status" value="1"/>
</dbReference>
<dbReference type="SUPFAM" id="SSF54495">
    <property type="entry name" value="UBC-like"/>
    <property type="match status" value="1"/>
</dbReference>
<dbReference type="EMBL" id="JAUCMV010000005">
    <property type="protein sequence ID" value="KAK0399222.1"/>
    <property type="molecule type" value="Genomic_DNA"/>
</dbReference>
<dbReference type="Proteomes" id="UP001175271">
    <property type="component" value="Unassembled WGS sequence"/>
</dbReference>
<comment type="caution">
    <text evidence="10">The sequence shown here is derived from an EMBL/GenBank/DDBJ whole genome shotgun (WGS) entry which is preliminary data.</text>
</comment>
<evidence type="ECO:0000256" key="5">
    <source>
        <dbReference type="ARBA" id="ARBA00022840"/>
    </source>
</evidence>
<feature type="domain" description="UBC core" evidence="9">
    <location>
        <begin position="3"/>
        <end position="153"/>
    </location>
</feature>
<evidence type="ECO:0000256" key="2">
    <source>
        <dbReference type="ARBA" id="ARBA00022679"/>
    </source>
</evidence>
<feature type="domain" description="UBA" evidence="8">
    <location>
        <begin position="157"/>
        <end position="199"/>
    </location>
</feature>
<dbReference type="InterPro" id="IPR016135">
    <property type="entry name" value="UBQ-conjugating_enzyme/RWD"/>
</dbReference>
<dbReference type="Pfam" id="PF00179">
    <property type="entry name" value="UQ_con"/>
    <property type="match status" value="1"/>
</dbReference>
<keyword evidence="5 7" id="KW-0067">ATP-binding</keyword>
<evidence type="ECO:0000256" key="1">
    <source>
        <dbReference type="ARBA" id="ARBA00012486"/>
    </source>
</evidence>
<dbReference type="PROSITE" id="PS00183">
    <property type="entry name" value="UBC_1"/>
    <property type="match status" value="1"/>
</dbReference>
<sequence length="199" mass="22381">MSYAFGRLQKEFKQCITDSELFNSGICVEMLNENFTKLQGQIRGPADSPYENGTFLLDIEIPNDYPFQAPKVKFLTKVWHPNISSQTGTICLDILKDKWAASLTMRTILLSIQALLATPEPKDPQDAVVARQYMDHPDLFAGTAKFWTQFYAKAPGERDAGMTDNLQKLVSMGVSTETAMSTLSCSDWDLQKATNYIFE</sequence>
<evidence type="ECO:0000259" key="8">
    <source>
        <dbReference type="PROSITE" id="PS50030"/>
    </source>
</evidence>
<dbReference type="CDD" id="cd23800">
    <property type="entry name" value="UBCc_UBE2K"/>
    <property type="match status" value="1"/>
</dbReference>
<evidence type="ECO:0000256" key="6">
    <source>
        <dbReference type="PROSITE-ProRule" id="PRU10133"/>
    </source>
</evidence>
<keyword evidence="3 7" id="KW-0547">Nucleotide-binding</keyword>
<dbReference type="Gene3D" id="3.10.110.10">
    <property type="entry name" value="Ubiquitin Conjugating Enzyme"/>
    <property type="match status" value="1"/>
</dbReference>
<feature type="active site" description="Glycyl thioester intermediate" evidence="6">
    <location>
        <position position="91"/>
    </location>
</feature>
<keyword evidence="11" id="KW-1185">Reference proteome</keyword>
<dbReference type="PROSITE" id="PS50030">
    <property type="entry name" value="UBA"/>
    <property type="match status" value="1"/>
</dbReference>
<dbReference type="InterPro" id="IPR023313">
    <property type="entry name" value="UBQ-conjugating_AS"/>
</dbReference>
<dbReference type="PANTHER" id="PTHR24068">
    <property type="entry name" value="UBIQUITIN-CONJUGATING ENZYME E2"/>
    <property type="match status" value="1"/>
</dbReference>
<evidence type="ECO:0000256" key="4">
    <source>
        <dbReference type="ARBA" id="ARBA00022786"/>
    </source>
</evidence>
<reference evidence="10" key="1">
    <citation type="submission" date="2023-06" db="EMBL/GenBank/DDBJ databases">
        <title>Genomic analysis of the entomopathogenic nematode Steinernema hermaphroditum.</title>
        <authorList>
            <person name="Schwarz E.M."/>
            <person name="Heppert J.K."/>
            <person name="Baniya A."/>
            <person name="Schwartz H.T."/>
            <person name="Tan C.-H."/>
            <person name="Antoshechkin I."/>
            <person name="Sternberg P.W."/>
            <person name="Goodrich-Blair H."/>
            <person name="Dillman A.R."/>
        </authorList>
    </citation>
    <scope>NUCLEOTIDE SEQUENCE</scope>
    <source>
        <strain evidence="10">PS9179</strain>
        <tissue evidence="10">Whole animal</tissue>
    </source>
</reference>
<evidence type="ECO:0000313" key="11">
    <source>
        <dbReference type="Proteomes" id="UP001175271"/>
    </source>
</evidence>
<name>A0AA39H7D3_9BILA</name>
<dbReference type="AlphaFoldDB" id="A0AA39H7D3"/>
<keyword evidence="2" id="KW-0808">Transferase</keyword>
<dbReference type="InterPro" id="IPR000608">
    <property type="entry name" value="UBC"/>
</dbReference>
<proteinExistence type="inferred from homology"/>
<dbReference type="FunFam" id="3.10.110.10:FF:000037">
    <property type="entry name" value="ubiquitin-conjugating enzyme E2 27"/>
    <property type="match status" value="1"/>
</dbReference>
<gene>
    <name evidence="10" type="ORF">QR680_002945</name>
</gene>
<dbReference type="SMART" id="SM00212">
    <property type="entry name" value="UBCc"/>
    <property type="match status" value="1"/>
</dbReference>
<organism evidence="10 11">
    <name type="scientific">Steinernema hermaphroditum</name>
    <dbReference type="NCBI Taxonomy" id="289476"/>
    <lineage>
        <taxon>Eukaryota</taxon>
        <taxon>Metazoa</taxon>
        <taxon>Ecdysozoa</taxon>
        <taxon>Nematoda</taxon>
        <taxon>Chromadorea</taxon>
        <taxon>Rhabditida</taxon>
        <taxon>Tylenchina</taxon>
        <taxon>Panagrolaimomorpha</taxon>
        <taxon>Strongyloidoidea</taxon>
        <taxon>Steinernematidae</taxon>
        <taxon>Steinernema</taxon>
    </lineage>
</organism>
<evidence type="ECO:0000313" key="10">
    <source>
        <dbReference type="EMBL" id="KAK0399222.1"/>
    </source>
</evidence>
<keyword evidence="4 7" id="KW-0833">Ubl conjugation pathway</keyword>
<protein>
    <recommendedName>
        <fullName evidence="1">E2 ubiquitin-conjugating enzyme</fullName>
        <ecNumber evidence="1">2.3.2.23</ecNumber>
    </recommendedName>
</protein>
<evidence type="ECO:0000256" key="7">
    <source>
        <dbReference type="RuleBase" id="RU362109"/>
    </source>
</evidence>
<dbReference type="Gene3D" id="1.10.8.10">
    <property type="entry name" value="DNA helicase RuvA subunit, C-terminal domain"/>
    <property type="match status" value="1"/>
</dbReference>
<dbReference type="EC" id="2.3.2.23" evidence="1"/>
<accession>A0AA39H7D3</accession>
<comment type="similarity">
    <text evidence="7">Belongs to the ubiquitin-conjugating enzyme family.</text>
</comment>
<evidence type="ECO:0000259" key="9">
    <source>
        <dbReference type="PROSITE" id="PS50127"/>
    </source>
</evidence>
<dbReference type="InterPro" id="IPR009060">
    <property type="entry name" value="UBA-like_sf"/>
</dbReference>
<dbReference type="PROSITE" id="PS50127">
    <property type="entry name" value="UBC_2"/>
    <property type="match status" value="1"/>
</dbReference>
<dbReference type="GO" id="GO:0005524">
    <property type="term" value="F:ATP binding"/>
    <property type="evidence" value="ECO:0007669"/>
    <property type="project" value="UniProtKB-UniRule"/>
</dbReference>
<dbReference type="GO" id="GO:0061631">
    <property type="term" value="F:ubiquitin conjugating enzyme activity"/>
    <property type="evidence" value="ECO:0007669"/>
    <property type="project" value="UniProtKB-EC"/>
</dbReference>